<evidence type="ECO:0000256" key="6">
    <source>
        <dbReference type="RuleBase" id="RU365089"/>
    </source>
</evidence>
<name>A0A7X2S906_9BACI</name>
<dbReference type="RefSeq" id="WP_155114303.1">
    <property type="nucleotide sequence ID" value="NZ_WMIB01000052.1"/>
</dbReference>
<dbReference type="OrthoDB" id="9779930at2"/>
<gene>
    <name evidence="7" type="ORF">GKZ89_20755</name>
</gene>
<dbReference type="AlphaFoldDB" id="A0A7X2S906"/>
<sequence length="392" mass="45532">MSKDSTKNMDLSSLLESTMKEVLKEKVELILKEEIKEVLKNEPVGENNSRNGYYPRMLDTVYGRIEDLDVPRDRKGEFQTELFEPYKRRMVAVDELVIQLYRHGVGVRQVGKIMKSLLGDSYSQGTVSNVTDTVLQDIREWQNRPLNKRYCALYLDALFVKVRRDTVGKEAVYIVLGITPEGHREVLGFYIGGRESSNGWSEILNNLRERGVEEVLLGVFDGLPGLEDAFLRTFPKADVQRCVVHKVRNTLNHARKKHQPELAQDLKTIYKADTFIEAEAALVELKEKWKKAYKRELESWEADLPVLLTFLKYPKDVQQYLYTTNLIERLNREVRKRLKTMDSLPNIEAAEKIIYLNVTDYNDAWARRKLGGFGLAKEEIAQMFDERYGKER</sequence>
<dbReference type="GO" id="GO:0003677">
    <property type="term" value="F:DNA binding"/>
    <property type="evidence" value="ECO:0007669"/>
    <property type="project" value="UniProtKB-UniRule"/>
</dbReference>
<evidence type="ECO:0000256" key="1">
    <source>
        <dbReference type="ARBA" id="ARBA00002190"/>
    </source>
</evidence>
<organism evidence="7 8">
    <name type="scientific">Metabacillus mangrovi</name>
    <dbReference type="NCBI Taxonomy" id="1491830"/>
    <lineage>
        <taxon>Bacteria</taxon>
        <taxon>Bacillati</taxon>
        <taxon>Bacillota</taxon>
        <taxon>Bacilli</taxon>
        <taxon>Bacillales</taxon>
        <taxon>Bacillaceae</taxon>
        <taxon>Metabacillus</taxon>
    </lineage>
</organism>
<comment type="caution">
    <text evidence="7">The sequence shown here is derived from an EMBL/GenBank/DDBJ whole genome shotgun (WGS) entry which is preliminary data.</text>
</comment>
<evidence type="ECO:0000256" key="5">
    <source>
        <dbReference type="ARBA" id="ARBA00023172"/>
    </source>
</evidence>
<evidence type="ECO:0000256" key="4">
    <source>
        <dbReference type="ARBA" id="ARBA00023125"/>
    </source>
</evidence>
<dbReference type="PROSITE" id="PS01007">
    <property type="entry name" value="TRANSPOSASE_MUTATOR"/>
    <property type="match status" value="1"/>
</dbReference>
<accession>A0A7X2S906</accession>
<dbReference type="PANTHER" id="PTHR33217:SF8">
    <property type="entry name" value="MUTATOR FAMILY TRANSPOSASE"/>
    <property type="match status" value="1"/>
</dbReference>
<protein>
    <recommendedName>
        <fullName evidence="6">Mutator family transposase</fullName>
    </recommendedName>
</protein>
<reference evidence="7 8" key="1">
    <citation type="journal article" date="2017" name="Int. J. Syst. Evol. Microbiol.">
        <title>Bacillus mangrovi sp. nov., isolated from a sediment sample from a mangrove forest.</title>
        <authorList>
            <person name="Gupta V."/>
            <person name="Singh P.K."/>
            <person name="Korpole S."/>
            <person name="Tanuku N.R.S."/>
            <person name="Pinnaka A.K."/>
        </authorList>
    </citation>
    <scope>NUCLEOTIDE SEQUENCE [LARGE SCALE GENOMIC DNA]</scope>
    <source>
        <strain evidence="7 8">KCTC 33872</strain>
    </source>
</reference>
<evidence type="ECO:0000313" key="7">
    <source>
        <dbReference type="EMBL" id="MTH55809.1"/>
    </source>
</evidence>
<evidence type="ECO:0000256" key="2">
    <source>
        <dbReference type="ARBA" id="ARBA00010961"/>
    </source>
</evidence>
<keyword evidence="4 6" id="KW-0238">DNA-binding</keyword>
<dbReference type="NCBIfam" id="NF033543">
    <property type="entry name" value="transpos_IS256"/>
    <property type="match status" value="1"/>
</dbReference>
<proteinExistence type="inferred from homology"/>
<dbReference type="PANTHER" id="PTHR33217">
    <property type="entry name" value="TRANSPOSASE FOR INSERTION SEQUENCE ELEMENT IS1081"/>
    <property type="match status" value="1"/>
</dbReference>
<keyword evidence="8" id="KW-1185">Reference proteome</keyword>
<dbReference type="Proteomes" id="UP000434639">
    <property type="component" value="Unassembled WGS sequence"/>
</dbReference>
<keyword evidence="3 6" id="KW-0815">Transposition</keyword>
<dbReference type="Pfam" id="PF00872">
    <property type="entry name" value="Transposase_mut"/>
    <property type="match status" value="1"/>
</dbReference>
<comment type="function">
    <text evidence="1 6">Required for the transposition of the insertion element.</text>
</comment>
<dbReference type="GO" id="GO:0006313">
    <property type="term" value="P:DNA transposition"/>
    <property type="evidence" value="ECO:0007669"/>
    <property type="project" value="UniProtKB-UniRule"/>
</dbReference>
<dbReference type="EMBL" id="WMIB01000052">
    <property type="protein sequence ID" value="MTH55809.1"/>
    <property type="molecule type" value="Genomic_DNA"/>
</dbReference>
<dbReference type="InterPro" id="IPR001207">
    <property type="entry name" value="Transposase_mutator"/>
</dbReference>
<comment type="similarity">
    <text evidence="2 6">Belongs to the transposase mutator family.</text>
</comment>
<evidence type="ECO:0000313" key="8">
    <source>
        <dbReference type="Proteomes" id="UP000434639"/>
    </source>
</evidence>
<dbReference type="GO" id="GO:0004803">
    <property type="term" value="F:transposase activity"/>
    <property type="evidence" value="ECO:0007669"/>
    <property type="project" value="UniProtKB-UniRule"/>
</dbReference>
<evidence type="ECO:0000256" key="3">
    <source>
        <dbReference type="ARBA" id="ARBA00022578"/>
    </source>
</evidence>
<keyword evidence="5 6" id="KW-0233">DNA recombination</keyword>
<keyword evidence="6" id="KW-0814">Transposable element</keyword>